<dbReference type="SUPFAM" id="SSF82199">
    <property type="entry name" value="SET domain"/>
    <property type="match status" value="1"/>
</dbReference>
<dbReference type="InterPro" id="IPR050600">
    <property type="entry name" value="SETD3_SETD6_MTase"/>
</dbReference>
<evidence type="ECO:0000313" key="5">
    <source>
        <dbReference type="EMBL" id="OZJ05984.1"/>
    </source>
</evidence>
<dbReference type="EMBL" id="MVBO01000008">
    <property type="protein sequence ID" value="OZJ05984.1"/>
    <property type="molecule type" value="Genomic_DNA"/>
</dbReference>
<dbReference type="InterPro" id="IPR036464">
    <property type="entry name" value="Rubisco_LSMT_subst-bd_sf"/>
</dbReference>
<evidence type="ECO:0000256" key="3">
    <source>
        <dbReference type="ARBA" id="ARBA00022691"/>
    </source>
</evidence>
<dbReference type="SUPFAM" id="SSF81822">
    <property type="entry name" value="RuBisCo LSMT C-terminal, substrate-binding domain"/>
    <property type="match status" value="1"/>
</dbReference>
<proteinExistence type="predicted"/>
<dbReference type="InterPro" id="IPR015353">
    <property type="entry name" value="Rubisco_LSMT_subst-bd"/>
</dbReference>
<gene>
    <name evidence="5" type="ORF">BZG36_01233</name>
</gene>
<evidence type="ECO:0000256" key="2">
    <source>
        <dbReference type="ARBA" id="ARBA00022679"/>
    </source>
</evidence>
<dbReference type="PANTHER" id="PTHR13271">
    <property type="entry name" value="UNCHARACTERIZED PUTATIVE METHYLTRANSFERASE"/>
    <property type="match status" value="1"/>
</dbReference>
<dbReference type="Pfam" id="PF09273">
    <property type="entry name" value="Rubis-subs-bind"/>
    <property type="match status" value="1"/>
</dbReference>
<keyword evidence="6" id="KW-1185">Reference proteome</keyword>
<name>A0A261Y662_9FUNG</name>
<dbReference type="OrthoDB" id="42889at2759"/>
<organism evidence="5 6">
    <name type="scientific">Bifiguratus adelaidae</name>
    <dbReference type="NCBI Taxonomy" id="1938954"/>
    <lineage>
        <taxon>Eukaryota</taxon>
        <taxon>Fungi</taxon>
        <taxon>Fungi incertae sedis</taxon>
        <taxon>Mucoromycota</taxon>
        <taxon>Mucoromycotina</taxon>
        <taxon>Endogonomycetes</taxon>
        <taxon>Endogonales</taxon>
        <taxon>Endogonales incertae sedis</taxon>
        <taxon>Bifiguratus</taxon>
    </lineage>
</organism>
<keyword evidence="1" id="KW-0489">Methyltransferase</keyword>
<reference evidence="5 6" key="1">
    <citation type="journal article" date="2017" name="Mycologia">
        <title>Bifiguratus adelaidae, gen. et sp. nov., a new member of Mucoromycotina in endophytic and soil-dwelling habitats.</title>
        <authorList>
            <person name="Torres-Cruz T.J."/>
            <person name="Billingsley Tobias T.L."/>
            <person name="Almatruk M."/>
            <person name="Hesse C."/>
            <person name="Kuske C.R."/>
            <person name="Desiro A."/>
            <person name="Benucci G.M."/>
            <person name="Bonito G."/>
            <person name="Stajich J.E."/>
            <person name="Dunlap C."/>
            <person name="Arnold A.E."/>
            <person name="Porras-Alfaro A."/>
        </authorList>
    </citation>
    <scope>NUCLEOTIDE SEQUENCE [LARGE SCALE GENOMIC DNA]</scope>
    <source>
        <strain evidence="5 6">AZ0501</strain>
    </source>
</reference>
<protein>
    <recommendedName>
        <fullName evidence="4">Rubisco LSMT substrate-binding domain-containing protein</fullName>
    </recommendedName>
</protein>
<feature type="domain" description="Rubisco LSMT substrate-binding" evidence="4">
    <location>
        <begin position="258"/>
        <end position="384"/>
    </location>
</feature>
<keyword evidence="2" id="KW-0808">Transferase</keyword>
<dbReference type="Proteomes" id="UP000242875">
    <property type="component" value="Unassembled WGS sequence"/>
</dbReference>
<dbReference type="Gene3D" id="3.90.1410.10">
    <property type="entry name" value="set domain protein methyltransferase, domain 1"/>
    <property type="match status" value="1"/>
</dbReference>
<evidence type="ECO:0000259" key="4">
    <source>
        <dbReference type="Pfam" id="PF09273"/>
    </source>
</evidence>
<dbReference type="AlphaFoldDB" id="A0A261Y662"/>
<evidence type="ECO:0000256" key="1">
    <source>
        <dbReference type="ARBA" id="ARBA00022603"/>
    </source>
</evidence>
<sequence>MSIPPELLVTQVTAQRSETFGPIYRALFEGSEELGLDAEAVCQSIDKEALTLTLFYVHERAKGEASFYHPHINVIPPEFTTLLWVSETELDFIQGSPLYYIASTMREAVNDVYDAVVPRLLQVFGDKFAKASSATNRDFLWAYTILDSRAFKLRHPVDGQHGSDASEGALLTTVAPLIDLANHVLTDEEAQLESLGIDPTTGHLRIIVPKHATASKGQPLYLKYNELANWQLLLFYGFAIPNNTFDGVNLMLDIPDEQDNPQMEMRKMLLLNAGEEAGFGLEHTIRLQPDTPILTPELLGSLRLLLAEGDELDGVTVDTLDELFVQPLSKENETRVLITLRQLFENMLEQYPTTIEHDRQQLGKEESMFHRWCLLYMIGQKEILQGAIVTTKAMLERAQ</sequence>
<accession>A0A261Y662</accession>
<dbReference type="GO" id="GO:0032259">
    <property type="term" value="P:methylation"/>
    <property type="evidence" value="ECO:0007669"/>
    <property type="project" value="UniProtKB-KW"/>
</dbReference>
<dbReference type="CDD" id="cd10527">
    <property type="entry name" value="SET_LSMT"/>
    <property type="match status" value="1"/>
</dbReference>
<keyword evidence="3" id="KW-0949">S-adenosyl-L-methionine</keyword>
<evidence type="ECO:0000313" key="6">
    <source>
        <dbReference type="Proteomes" id="UP000242875"/>
    </source>
</evidence>
<dbReference type="InterPro" id="IPR046341">
    <property type="entry name" value="SET_dom_sf"/>
</dbReference>
<dbReference type="GO" id="GO:0016279">
    <property type="term" value="F:protein-lysine N-methyltransferase activity"/>
    <property type="evidence" value="ECO:0007669"/>
    <property type="project" value="UniProtKB-ARBA"/>
</dbReference>
<comment type="caution">
    <text evidence="5">The sequence shown here is derived from an EMBL/GenBank/DDBJ whole genome shotgun (WGS) entry which is preliminary data.</text>
</comment>
<dbReference type="Gene3D" id="3.90.1420.10">
    <property type="entry name" value="Rubisco LSMT, substrate-binding domain"/>
    <property type="match status" value="1"/>
</dbReference>